<proteinExistence type="predicted"/>
<evidence type="ECO:0000313" key="2">
    <source>
        <dbReference type="Proteomes" id="UP000664480"/>
    </source>
</evidence>
<gene>
    <name evidence="1" type="ORF">J0A69_13525</name>
</gene>
<name>A0ABS3CIZ5_9BACT</name>
<keyword evidence="2" id="KW-1185">Reference proteome</keyword>
<sequence>MKKLALNKTMWLSGLVTGALVGAYLYKNKDQYASQREKLNGLLTDLQSVAGDLKSRLLAAGQEGFNATKSALNSAKEVTKEKVQ</sequence>
<dbReference type="Proteomes" id="UP000664480">
    <property type="component" value="Unassembled WGS sequence"/>
</dbReference>
<dbReference type="EMBL" id="JAFKCU010000003">
    <property type="protein sequence ID" value="MBN7816461.1"/>
    <property type="molecule type" value="Genomic_DNA"/>
</dbReference>
<dbReference type="RefSeq" id="WP_206587138.1">
    <property type="nucleotide sequence ID" value="NZ_JAFKCU010000003.1"/>
</dbReference>
<organism evidence="1 2">
    <name type="scientific">Algoriphagus pacificus</name>
    <dbReference type="NCBI Taxonomy" id="2811234"/>
    <lineage>
        <taxon>Bacteria</taxon>
        <taxon>Pseudomonadati</taxon>
        <taxon>Bacteroidota</taxon>
        <taxon>Cytophagia</taxon>
        <taxon>Cytophagales</taxon>
        <taxon>Cyclobacteriaceae</taxon>
        <taxon>Algoriphagus</taxon>
    </lineage>
</organism>
<accession>A0ABS3CIZ5</accession>
<protein>
    <recommendedName>
        <fullName evidence="3">YtxH-like protein</fullName>
    </recommendedName>
</protein>
<evidence type="ECO:0008006" key="3">
    <source>
        <dbReference type="Google" id="ProtNLM"/>
    </source>
</evidence>
<evidence type="ECO:0000313" key="1">
    <source>
        <dbReference type="EMBL" id="MBN7816461.1"/>
    </source>
</evidence>
<reference evidence="1 2" key="1">
    <citation type="submission" date="2021-03" db="EMBL/GenBank/DDBJ databases">
        <title>novel species isolated from a fishpond in China.</title>
        <authorList>
            <person name="Lu H."/>
            <person name="Cai Z."/>
        </authorList>
    </citation>
    <scope>NUCLEOTIDE SEQUENCE [LARGE SCALE GENOMIC DNA]</scope>
    <source>
        <strain evidence="1 2">YJ13C</strain>
    </source>
</reference>
<comment type="caution">
    <text evidence="1">The sequence shown here is derived from an EMBL/GenBank/DDBJ whole genome shotgun (WGS) entry which is preliminary data.</text>
</comment>